<dbReference type="InterPro" id="IPR051257">
    <property type="entry name" value="Diverse_CBS-Domain"/>
</dbReference>
<feature type="domain" description="CBS" evidence="3">
    <location>
        <begin position="7"/>
        <end position="64"/>
    </location>
</feature>
<name>A0A939DNM8_9ALTE</name>
<dbReference type="Proteomes" id="UP000664654">
    <property type="component" value="Unassembled WGS sequence"/>
</dbReference>
<dbReference type="Gene3D" id="3.10.580.10">
    <property type="entry name" value="CBS-domain"/>
    <property type="match status" value="1"/>
</dbReference>
<dbReference type="AlphaFoldDB" id="A0A939DNM8"/>
<evidence type="ECO:0000259" key="3">
    <source>
        <dbReference type="PROSITE" id="PS51371"/>
    </source>
</evidence>
<dbReference type="SMART" id="SM00116">
    <property type="entry name" value="CBS"/>
    <property type="match status" value="2"/>
</dbReference>
<proteinExistence type="predicted"/>
<dbReference type="CDD" id="cd04584">
    <property type="entry name" value="CBS_pair_AcuB_like"/>
    <property type="match status" value="1"/>
</dbReference>
<accession>A0A939DNM8</accession>
<keyword evidence="1 2" id="KW-0129">CBS domain</keyword>
<dbReference type="SUPFAM" id="SSF54631">
    <property type="entry name" value="CBS-domain pair"/>
    <property type="match status" value="1"/>
</dbReference>
<gene>
    <name evidence="4" type="ORF">J0A66_07735</name>
</gene>
<evidence type="ECO:0000313" key="5">
    <source>
        <dbReference type="Proteomes" id="UP000664654"/>
    </source>
</evidence>
<dbReference type="InterPro" id="IPR046342">
    <property type="entry name" value="CBS_dom_sf"/>
</dbReference>
<protein>
    <submittedName>
        <fullName evidence="4">CBS domain-containing protein</fullName>
    </submittedName>
</protein>
<evidence type="ECO:0000256" key="2">
    <source>
        <dbReference type="PROSITE-ProRule" id="PRU00703"/>
    </source>
</evidence>
<dbReference type="PANTHER" id="PTHR43080:SF2">
    <property type="entry name" value="CBS DOMAIN-CONTAINING PROTEIN"/>
    <property type="match status" value="1"/>
</dbReference>
<dbReference type="Pfam" id="PF00571">
    <property type="entry name" value="CBS"/>
    <property type="match status" value="2"/>
</dbReference>
<dbReference type="EMBL" id="JAFKCV010000003">
    <property type="protein sequence ID" value="MBN7825111.1"/>
    <property type="molecule type" value="Genomic_DNA"/>
</dbReference>
<dbReference type="PROSITE" id="PS51371">
    <property type="entry name" value="CBS"/>
    <property type="match status" value="2"/>
</dbReference>
<sequence length="149" mass="17176">MKVRKIMTTKVVTVGVEDSLHKVYEIFQQHRFHHLLVVQGKTLLGVISDRDLLKSMGPRIGNPTADLRDHAAFKKKVFQIMSRQLITINQEESVLQAVRVFNRYPVSCLPVVDDKQEWVGILSWRDVFKQIEKLKSGQTLLIPQDVTKI</sequence>
<dbReference type="PANTHER" id="PTHR43080">
    <property type="entry name" value="CBS DOMAIN-CONTAINING PROTEIN CBSX3, MITOCHONDRIAL"/>
    <property type="match status" value="1"/>
</dbReference>
<evidence type="ECO:0000313" key="4">
    <source>
        <dbReference type="EMBL" id="MBN7825111.1"/>
    </source>
</evidence>
<reference evidence="4" key="1">
    <citation type="submission" date="2021-03" db="EMBL/GenBank/DDBJ databases">
        <title>novel species isolated from a fishpond in China.</title>
        <authorList>
            <person name="Lu H."/>
            <person name="Cai Z."/>
        </authorList>
    </citation>
    <scope>NUCLEOTIDE SEQUENCE</scope>
    <source>
        <strain evidence="4">JCM 30855</strain>
    </source>
</reference>
<keyword evidence="5" id="KW-1185">Reference proteome</keyword>
<evidence type="ECO:0000256" key="1">
    <source>
        <dbReference type="ARBA" id="ARBA00023122"/>
    </source>
</evidence>
<feature type="domain" description="CBS" evidence="3">
    <location>
        <begin position="81"/>
        <end position="139"/>
    </location>
</feature>
<dbReference type="RefSeq" id="WP_206573213.1">
    <property type="nucleotide sequence ID" value="NZ_JAFKCV010000003.1"/>
</dbReference>
<comment type="caution">
    <text evidence="4">The sequence shown here is derived from an EMBL/GenBank/DDBJ whole genome shotgun (WGS) entry which is preliminary data.</text>
</comment>
<dbReference type="InterPro" id="IPR000644">
    <property type="entry name" value="CBS_dom"/>
</dbReference>
<organism evidence="4 5">
    <name type="scientific">Bowmanella dokdonensis</name>
    <dbReference type="NCBI Taxonomy" id="751969"/>
    <lineage>
        <taxon>Bacteria</taxon>
        <taxon>Pseudomonadati</taxon>
        <taxon>Pseudomonadota</taxon>
        <taxon>Gammaproteobacteria</taxon>
        <taxon>Alteromonadales</taxon>
        <taxon>Alteromonadaceae</taxon>
        <taxon>Bowmanella</taxon>
    </lineage>
</organism>